<dbReference type="InterPro" id="IPR048813">
    <property type="entry name" value="GP7-like"/>
</dbReference>
<reference evidence="1" key="1">
    <citation type="journal article" date="2021" name="Proc. Natl. Acad. Sci. U.S.A.">
        <title>A Catalog of Tens of Thousands of Viruses from Human Metagenomes Reveals Hidden Associations with Chronic Diseases.</title>
        <authorList>
            <person name="Tisza M.J."/>
            <person name="Buck C.B."/>
        </authorList>
    </citation>
    <scope>NUCLEOTIDE SEQUENCE</scope>
    <source>
        <strain evidence="1">Ctd0M1</strain>
    </source>
</reference>
<sequence>MSNDTLQQVALSYSKTQQMLINSFMKELKFLQTVPFMSATHGLFNQYEEVAGVSGASFREFDAPNTEMDIETIMKQERLGVLAGEMSVSEERALLIANNTKDGGKAAEIYFAKRTPVVLNDAGKATERHFIYEHLYKKAYAYNKLVGSDATKRTIINAGGTGSTNYSIMAIRQNKEENCGLVSPVGENNDEVMVMDWLNGGERHKIASGSNAGKIGYEATWKAFLGYQVARPDSLGMIVNIDPANSHDVTAAMIDDLLDRIEADPSDTVLVMNRGMKTHLGQFKYEKLRTVYADDKIKNVIQEWNDIPLIGTNTMLRGTESAFSMPF</sequence>
<evidence type="ECO:0000313" key="1">
    <source>
        <dbReference type="EMBL" id="DAE29448.1"/>
    </source>
</evidence>
<protein>
    <submittedName>
        <fullName evidence="1">Major capsid protein</fullName>
    </submittedName>
</protein>
<dbReference type="Pfam" id="PF20911">
    <property type="entry name" value="GP7"/>
    <property type="match status" value="1"/>
</dbReference>
<accession>A0A8S5RDH9</accession>
<proteinExistence type="predicted"/>
<name>A0A8S5RDH9_9VIRU</name>
<organism evidence="1">
    <name type="scientific">virus sp. ctd0M1</name>
    <dbReference type="NCBI Taxonomy" id="2827993"/>
    <lineage>
        <taxon>Viruses</taxon>
    </lineage>
</organism>
<dbReference type="NCBIfam" id="NF045672">
    <property type="entry name" value="MCP_gp7_epsi_15"/>
    <property type="match status" value="1"/>
</dbReference>
<dbReference type="EMBL" id="BK059094">
    <property type="protein sequence ID" value="DAE29448.1"/>
    <property type="molecule type" value="Genomic_DNA"/>
</dbReference>